<feature type="domain" description="Aromatic amino acid beta-eliminating lyase/threonine aldolase" evidence="5">
    <location>
        <begin position="17"/>
        <end position="296"/>
    </location>
</feature>
<dbReference type="EMBL" id="JACWMS010000004">
    <property type="protein sequence ID" value="MBD1321596.1"/>
    <property type="molecule type" value="Genomic_DNA"/>
</dbReference>
<comment type="similarity">
    <text evidence="2 4">Belongs to the threonine aldolase family.</text>
</comment>
<reference evidence="6 7" key="1">
    <citation type="submission" date="2020-09" db="EMBL/GenBank/DDBJ databases">
        <title>Novel species in genus Gordonia.</title>
        <authorList>
            <person name="Zhang G."/>
        </authorList>
    </citation>
    <scope>NUCLEOTIDE SEQUENCE [LARGE SCALE GENOMIC DNA]</scope>
    <source>
        <strain evidence="6 7">ON-33</strain>
    </source>
</reference>
<accession>A0ABR7WFP3</accession>
<evidence type="ECO:0000256" key="4">
    <source>
        <dbReference type="PIRNR" id="PIRNR038940"/>
    </source>
</evidence>
<name>A0ABR7WFP3_9ACTN</name>
<dbReference type="Gene3D" id="3.40.640.10">
    <property type="entry name" value="Type I PLP-dependent aspartate aminotransferase-like (Major domain)"/>
    <property type="match status" value="1"/>
</dbReference>
<evidence type="ECO:0000313" key="6">
    <source>
        <dbReference type="EMBL" id="MBD1321596.1"/>
    </source>
</evidence>
<evidence type="ECO:0000256" key="1">
    <source>
        <dbReference type="ARBA" id="ARBA00001933"/>
    </source>
</evidence>
<keyword evidence="3 4" id="KW-0663">Pyridoxal phosphate</keyword>
<organism evidence="6 7">
    <name type="scientific">Gordonia hankookensis</name>
    <dbReference type="NCBI Taxonomy" id="589403"/>
    <lineage>
        <taxon>Bacteria</taxon>
        <taxon>Bacillati</taxon>
        <taxon>Actinomycetota</taxon>
        <taxon>Actinomycetes</taxon>
        <taxon>Mycobacteriales</taxon>
        <taxon>Gordoniaceae</taxon>
        <taxon>Gordonia</taxon>
    </lineage>
</organism>
<evidence type="ECO:0000256" key="2">
    <source>
        <dbReference type="ARBA" id="ARBA00006966"/>
    </source>
</evidence>
<dbReference type="InterPro" id="IPR015424">
    <property type="entry name" value="PyrdxlP-dep_Trfase"/>
</dbReference>
<dbReference type="InterPro" id="IPR015422">
    <property type="entry name" value="PyrdxlP-dep_Trfase_small"/>
</dbReference>
<keyword evidence="7" id="KW-1185">Reference proteome</keyword>
<dbReference type="Proteomes" id="UP000602395">
    <property type="component" value="Unassembled WGS sequence"/>
</dbReference>
<comment type="catalytic activity">
    <reaction evidence="4">
        <text>L-threonine = acetaldehyde + glycine</text>
        <dbReference type="Rhea" id="RHEA:19625"/>
        <dbReference type="ChEBI" id="CHEBI:15343"/>
        <dbReference type="ChEBI" id="CHEBI:57305"/>
        <dbReference type="ChEBI" id="CHEBI:57926"/>
        <dbReference type="EC" id="4.1.2.48"/>
    </reaction>
</comment>
<sequence length="358" mass="37780">MPESDATLVRHPADRMFASDNAVGASTEIVEAVARASAGGHLAYGEDAYTVEARRKVTEVFGHEAIVHCVSTGSAANGLALATLLDPWGSVLCHRGSHIFYDECGAPEFFTSGGKLIPLDGPDGKIDPDELGRAVRAGVGSIHSAQPQVVSITQATESGSVYTVDEIRALTTIAHDAGLRVHMDGARFTNALVALDITAAEMTWRAGVDILSFGVTKNGGLTTDAVVAFDTTLGTELAYRVKRAGQLTSKMRFQSAQLAAYLTDDVWMRNARHANAMAERLVDGLRATPHVHVRGTGGANIVFCHLPDATVEALTDDGFVFHHGHPEPGVARLVTSHATTPDAVDALVAAIRRAQDAA</sequence>
<dbReference type="Gene3D" id="3.90.1150.10">
    <property type="entry name" value="Aspartate Aminotransferase, domain 1"/>
    <property type="match status" value="1"/>
</dbReference>
<dbReference type="InterPro" id="IPR001597">
    <property type="entry name" value="ArAA_b-elim_lyase/Thr_aldolase"/>
</dbReference>
<evidence type="ECO:0000259" key="5">
    <source>
        <dbReference type="Pfam" id="PF01212"/>
    </source>
</evidence>
<comment type="caution">
    <text evidence="6">The sequence shown here is derived from an EMBL/GenBank/DDBJ whole genome shotgun (WGS) entry which is preliminary data.</text>
</comment>
<dbReference type="PANTHER" id="PTHR48097:SF5">
    <property type="entry name" value="LOW SPECIFICITY L-THREONINE ALDOLASE"/>
    <property type="match status" value="1"/>
</dbReference>
<comment type="cofactor">
    <cofactor evidence="1 4">
        <name>pyridoxal 5'-phosphate</name>
        <dbReference type="ChEBI" id="CHEBI:597326"/>
    </cofactor>
</comment>
<comment type="function">
    <text evidence="4">Catalyzes the cleavage of L-allo-threonine and L-threonine to glycine and acetaldehyde.</text>
</comment>
<keyword evidence="4" id="KW-0456">Lyase</keyword>
<dbReference type="RefSeq" id="WP_190268130.1">
    <property type="nucleotide sequence ID" value="NZ_BAABAD010000002.1"/>
</dbReference>
<gene>
    <name evidence="6" type="ORF">IDF66_18610</name>
</gene>
<dbReference type="InterPro" id="IPR026273">
    <property type="entry name" value="Low_specificity_L-TA_bact"/>
</dbReference>
<dbReference type="PIRSF" id="PIRSF038940">
    <property type="entry name" value="Low_specificity_LTA"/>
    <property type="match status" value="1"/>
</dbReference>
<dbReference type="InterPro" id="IPR015421">
    <property type="entry name" value="PyrdxlP-dep_Trfase_major"/>
</dbReference>
<protein>
    <recommendedName>
        <fullName evidence="4">L-threonine aldolase</fullName>
        <ecNumber evidence="4">4.1.2.48</ecNumber>
    </recommendedName>
</protein>
<dbReference type="PANTHER" id="PTHR48097">
    <property type="entry name" value="L-THREONINE ALDOLASE-RELATED"/>
    <property type="match status" value="1"/>
</dbReference>
<comment type="catalytic activity">
    <reaction evidence="4">
        <text>L-allo-threonine = acetaldehyde + glycine</text>
        <dbReference type="Rhea" id="RHEA:26209"/>
        <dbReference type="ChEBI" id="CHEBI:15343"/>
        <dbReference type="ChEBI" id="CHEBI:57305"/>
        <dbReference type="ChEBI" id="CHEBI:58585"/>
        <dbReference type="EC" id="4.1.2.48"/>
    </reaction>
</comment>
<evidence type="ECO:0000313" key="7">
    <source>
        <dbReference type="Proteomes" id="UP000602395"/>
    </source>
</evidence>
<dbReference type="Pfam" id="PF01212">
    <property type="entry name" value="Beta_elim_lyase"/>
    <property type="match status" value="1"/>
</dbReference>
<dbReference type="SUPFAM" id="SSF53383">
    <property type="entry name" value="PLP-dependent transferases"/>
    <property type="match status" value="1"/>
</dbReference>
<evidence type="ECO:0000256" key="3">
    <source>
        <dbReference type="ARBA" id="ARBA00022898"/>
    </source>
</evidence>
<proteinExistence type="inferred from homology"/>
<dbReference type="EC" id="4.1.2.48" evidence="4"/>